<protein>
    <submittedName>
        <fullName evidence="2">Uncharacterized protein</fullName>
    </submittedName>
</protein>
<reference evidence="2" key="1">
    <citation type="journal article" date="2024" name="Gigascience">
        <title>Chromosome-level genome of the poultry shaft louse Menopon gallinae provides insight into the host-switching and adaptive evolution of parasitic lice.</title>
        <authorList>
            <person name="Xu Y."/>
            <person name="Ma L."/>
            <person name="Liu S."/>
            <person name="Liang Y."/>
            <person name="Liu Q."/>
            <person name="He Z."/>
            <person name="Tian L."/>
            <person name="Duan Y."/>
            <person name="Cai W."/>
            <person name="Li H."/>
            <person name="Song F."/>
        </authorList>
    </citation>
    <scope>NUCLEOTIDE SEQUENCE</scope>
    <source>
        <strain evidence="2">Cailab_2023a</strain>
    </source>
</reference>
<dbReference type="EMBL" id="JARGDH010000005">
    <property type="protein sequence ID" value="KAL0268971.1"/>
    <property type="molecule type" value="Genomic_DNA"/>
</dbReference>
<proteinExistence type="predicted"/>
<feature type="compositionally biased region" description="Basic residues" evidence="1">
    <location>
        <begin position="178"/>
        <end position="188"/>
    </location>
</feature>
<sequence length="212" mass="24264">MFGFDSLRDEAVVPELHVFHEELLQSEIGAVWKVEAHLRVGLVLVEVQLPPRRAGVLRQQGSRLRAGEDPRPRRQPQLHRVPDEEDSGGQDRPVPGGGLRLRQSLERQGNDPVRQLHGRQRSAQEVRRRDRQVHEPADERADHLLQRQVRQAAPRVGRRQLRVRSLQAVREPSARMPTHQRRRKRRPRSPVGDPSAGPVPPLIGVRPVIHSF</sequence>
<name>A0AAW2HH97_9NEOP</name>
<comment type="caution">
    <text evidence="2">The sequence shown here is derived from an EMBL/GenBank/DDBJ whole genome shotgun (WGS) entry which is preliminary data.</text>
</comment>
<feature type="region of interest" description="Disordered" evidence="1">
    <location>
        <begin position="58"/>
        <end position="212"/>
    </location>
</feature>
<organism evidence="2">
    <name type="scientific">Menopon gallinae</name>
    <name type="common">poultry shaft louse</name>
    <dbReference type="NCBI Taxonomy" id="328185"/>
    <lineage>
        <taxon>Eukaryota</taxon>
        <taxon>Metazoa</taxon>
        <taxon>Ecdysozoa</taxon>
        <taxon>Arthropoda</taxon>
        <taxon>Hexapoda</taxon>
        <taxon>Insecta</taxon>
        <taxon>Pterygota</taxon>
        <taxon>Neoptera</taxon>
        <taxon>Paraneoptera</taxon>
        <taxon>Psocodea</taxon>
        <taxon>Troctomorpha</taxon>
        <taxon>Phthiraptera</taxon>
        <taxon>Amblycera</taxon>
        <taxon>Menoponidae</taxon>
        <taxon>Menopon</taxon>
    </lineage>
</organism>
<evidence type="ECO:0000313" key="2">
    <source>
        <dbReference type="EMBL" id="KAL0268971.1"/>
    </source>
</evidence>
<gene>
    <name evidence="2" type="ORF">PYX00_010732</name>
</gene>
<dbReference type="AlphaFoldDB" id="A0AAW2HH97"/>
<feature type="compositionally biased region" description="Basic and acidic residues" evidence="1">
    <location>
        <begin position="122"/>
        <end position="145"/>
    </location>
</feature>
<evidence type="ECO:0000256" key="1">
    <source>
        <dbReference type="SAM" id="MobiDB-lite"/>
    </source>
</evidence>
<accession>A0AAW2HH97</accession>